<name>A0A4R0S0P6_9APHY</name>
<evidence type="ECO:0000256" key="4">
    <source>
        <dbReference type="ARBA" id="ARBA00023136"/>
    </source>
</evidence>
<evidence type="ECO:0000259" key="6">
    <source>
        <dbReference type="PROSITE" id="PS50850"/>
    </source>
</evidence>
<dbReference type="Proteomes" id="UP000292702">
    <property type="component" value="Unassembled WGS sequence"/>
</dbReference>
<protein>
    <recommendedName>
        <fullName evidence="6">Major facilitator superfamily (MFS) profile domain-containing protein</fullName>
    </recommendedName>
</protein>
<dbReference type="PANTHER" id="PTHR23501">
    <property type="entry name" value="MAJOR FACILITATOR SUPERFAMILY"/>
    <property type="match status" value="1"/>
</dbReference>
<dbReference type="PRINTS" id="PR01036">
    <property type="entry name" value="TCRTETB"/>
</dbReference>
<feature type="transmembrane region" description="Helical" evidence="5">
    <location>
        <begin position="379"/>
        <end position="401"/>
    </location>
</feature>
<dbReference type="OrthoDB" id="3437016at2759"/>
<dbReference type="GO" id="GO:0005886">
    <property type="term" value="C:plasma membrane"/>
    <property type="evidence" value="ECO:0007669"/>
    <property type="project" value="TreeGrafter"/>
</dbReference>
<feature type="transmembrane region" description="Helical" evidence="5">
    <location>
        <begin position="150"/>
        <end position="174"/>
    </location>
</feature>
<organism evidence="7 8">
    <name type="scientific">Steccherinum ochraceum</name>
    <dbReference type="NCBI Taxonomy" id="92696"/>
    <lineage>
        <taxon>Eukaryota</taxon>
        <taxon>Fungi</taxon>
        <taxon>Dikarya</taxon>
        <taxon>Basidiomycota</taxon>
        <taxon>Agaricomycotina</taxon>
        <taxon>Agaricomycetes</taxon>
        <taxon>Polyporales</taxon>
        <taxon>Steccherinaceae</taxon>
        <taxon>Steccherinum</taxon>
    </lineage>
</organism>
<dbReference type="InterPro" id="IPR005829">
    <property type="entry name" value="Sugar_transporter_CS"/>
</dbReference>
<evidence type="ECO:0000256" key="3">
    <source>
        <dbReference type="ARBA" id="ARBA00022989"/>
    </source>
</evidence>
<feature type="transmembrane region" description="Helical" evidence="5">
    <location>
        <begin position="413"/>
        <end position="438"/>
    </location>
</feature>
<proteinExistence type="predicted"/>
<dbReference type="PROSITE" id="PS50850">
    <property type="entry name" value="MFS"/>
    <property type="match status" value="1"/>
</dbReference>
<evidence type="ECO:0000313" key="8">
    <source>
        <dbReference type="Proteomes" id="UP000292702"/>
    </source>
</evidence>
<feature type="transmembrane region" description="Helical" evidence="5">
    <location>
        <begin position="290"/>
        <end position="312"/>
    </location>
</feature>
<evidence type="ECO:0000256" key="5">
    <source>
        <dbReference type="SAM" id="Phobius"/>
    </source>
</evidence>
<feature type="transmembrane region" description="Helical" evidence="5">
    <location>
        <begin position="181"/>
        <end position="203"/>
    </location>
</feature>
<evidence type="ECO:0000256" key="1">
    <source>
        <dbReference type="ARBA" id="ARBA00004141"/>
    </source>
</evidence>
<dbReference type="InterPro" id="IPR011701">
    <property type="entry name" value="MFS"/>
</dbReference>
<feature type="transmembrane region" description="Helical" evidence="5">
    <location>
        <begin position="250"/>
        <end position="270"/>
    </location>
</feature>
<feature type="transmembrane region" description="Helical" evidence="5">
    <location>
        <begin position="496"/>
        <end position="516"/>
    </location>
</feature>
<comment type="subcellular location">
    <subcellularLocation>
        <location evidence="1">Membrane</location>
        <topology evidence="1">Multi-pass membrane protein</topology>
    </subcellularLocation>
</comment>
<evidence type="ECO:0000256" key="2">
    <source>
        <dbReference type="ARBA" id="ARBA00022692"/>
    </source>
</evidence>
<keyword evidence="4 5" id="KW-0472">Membrane</keyword>
<feature type="transmembrane region" description="Helical" evidence="5">
    <location>
        <begin position="63"/>
        <end position="85"/>
    </location>
</feature>
<feature type="transmembrane region" description="Helical" evidence="5">
    <location>
        <begin position="355"/>
        <end position="372"/>
    </location>
</feature>
<dbReference type="Gene3D" id="1.20.1250.20">
    <property type="entry name" value="MFS general substrate transporter like domains"/>
    <property type="match status" value="1"/>
</dbReference>
<keyword evidence="3 5" id="KW-1133">Transmembrane helix</keyword>
<dbReference type="InterPro" id="IPR036259">
    <property type="entry name" value="MFS_trans_sf"/>
</dbReference>
<keyword evidence="8" id="KW-1185">Reference proteome</keyword>
<dbReference type="EMBL" id="RWJN01000018">
    <property type="protein sequence ID" value="TCD70608.1"/>
    <property type="molecule type" value="Genomic_DNA"/>
</dbReference>
<feature type="transmembrane region" description="Helical" evidence="5">
    <location>
        <begin position="91"/>
        <end position="111"/>
    </location>
</feature>
<dbReference type="PANTHER" id="PTHR23501:SF102">
    <property type="entry name" value="DRUG TRANSPORTER, PUTATIVE (AFU_ORTHOLOGUE AFUA_3G08530)-RELATED"/>
    <property type="match status" value="1"/>
</dbReference>
<sequence length="556" mass="59046">MTRPHEGPIPAGDSPAMPGTKKDLKFWLILLSLCLCMFVSALDFTGLSTALPVISNDLRGGDFAWVGTAYAISATAVLPLTGGFAEIFGRRATMVITLLLFLLGSALCGAAQHMNWLIAARVVQGLGGGGLLSVPSIIVSDLVALHERGAYQSMFGLTWAFASAIAPLVAGALAQHGQWRWFFYMNLPISGAALVAVLVFVTLPTPPGTFMEKLLRIDWIGNLIIVGSTTSLIIGLTWGGVNFAWGSAQVLVPLILGILGLVAFIVYEGLVPKHPLVPWTILHNLTSLSGFLQTFFHPVVTVAVMYYLPAYYQACKDASPIRSAVLMLSMALVTSPTTIIGSVSVNVTQKYRPQLWIAWVIYVAGIGSLISIHADSSLALSVGLTVLVAFGSGIIYTGVYYPVLAPLPVSQNAAAISFLSFLRTFAGVWGIAIGATILQNELSRRLPDAFLAEIAAGNTGSASSSAQLAYSIIPIIRTLPEPLKHEVRVAFADGVSRIWIVMTALGAAGLASSFLMRDVPMQKIVDPKWVLENKAASTSDESVRVDAPAALPKEVA</sequence>
<comment type="caution">
    <text evidence="7">The sequence shown here is derived from an EMBL/GenBank/DDBJ whole genome shotgun (WGS) entry which is preliminary data.</text>
</comment>
<feature type="domain" description="Major facilitator superfamily (MFS) profile" evidence="6">
    <location>
        <begin position="29"/>
        <end position="521"/>
    </location>
</feature>
<dbReference type="GO" id="GO:0022857">
    <property type="term" value="F:transmembrane transporter activity"/>
    <property type="evidence" value="ECO:0007669"/>
    <property type="project" value="InterPro"/>
</dbReference>
<dbReference type="AlphaFoldDB" id="A0A4R0S0P6"/>
<gene>
    <name evidence="7" type="ORF">EIP91_002638</name>
</gene>
<feature type="transmembrane region" description="Helical" evidence="5">
    <location>
        <begin position="219"/>
        <end position="238"/>
    </location>
</feature>
<accession>A0A4R0S0P6</accession>
<dbReference type="PROSITE" id="PS00216">
    <property type="entry name" value="SUGAR_TRANSPORT_1"/>
    <property type="match status" value="1"/>
</dbReference>
<feature type="transmembrane region" description="Helical" evidence="5">
    <location>
        <begin position="26"/>
        <end position="51"/>
    </location>
</feature>
<feature type="transmembrane region" description="Helical" evidence="5">
    <location>
        <begin position="324"/>
        <end position="343"/>
    </location>
</feature>
<dbReference type="STRING" id="92696.A0A4R0S0P6"/>
<dbReference type="InterPro" id="IPR020846">
    <property type="entry name" value="MFS_dom"/>
</dbReference>
<reference evidence="7 8" key="1">
    <citation type="submission" date="2018-11" db="EMBL/GenBank/DDBJ databases">
        <title>Genome assembly of Steccherinum ochraceum LE-BIN_3174, the white-rot fungus of the Steccherinaceae family (The Residual Polyporoid clade, Polyporales, Basidiomycota).</title>
        <authorList>
            <person name="Fedorova T.V."/>
            <person name="Glazunova O.A."/>
            <person name="Landesman E.O."/>
            <person name="Moiseenko K.V."/>
            <person name="Psurtseva N.V."/>
            <person name="Savinova O.S."/>
            <person name="Shakhova N.V."/>
            <person name="Tyazhelova T.V."/>
            <person name="Vasina D.V."/>
        </authorList>
    </citation>
    <scope>NUCLEOTIDE SEQUENCE [LARGE SCALE GENOMIC DNA]</scope>
    <source>
        <strain evidence="7 8">LE-BIN_3174</strain>
    </source>
</reference>
<dbReference type="Pfam" id="PF07690">
    <property type="entry name" value="MFS_1"/>
    <property type="match status" value="1"/>
</dbReference>
<keyword evidence="2 5" id="KW-0812">Transmembrane</keyword>
<evidence type="ECO:0000313" key="7">
    <source>
        <dbReference type="EMBL" id="TCD70608.1"/>
    </source>
</evidence>
<dbReference type="SUPFAM" id="SSF103473">
    <property type="entry name" value="MFS general substrate transporter"/>
    <property type="match status" value="1"/>
</dbReference>